<proteinExistence type="predicted"/>
<protein>
    <recommendedName>
        <fullName evidence="4">TonB C-terminal domain-containing protein</fullName>
    </recommendedName>
</protein>
<feature type="region of interest" description="Disordered" evidence="1">
    <location>
        <begin position="1"/>
        <end position="41"/>
    </location>
</feature>
<dbReference type="Proteomes" id="UP000613266">
    <property type="component" value="Unassembled WGS sequence"/>
</dbReference>
<evidence type="ECO:0008006" key="4">
    <source>
        <dbReference type="Google" id="ProtNLM"/>
    </source>
</evidence>
<keyword evidence="3" id="KW-1185">Reference proteome</keyword>
<evidence type="ECO:0000313" key="2">
    <source>
        <dbReference type="EMBL" id="MBH9576350.1"/>
    </source>
</evidence>
<name>A0A931NHB8_9BURK</name>
<accession>A0A931NHB8</accession>
<evidence type="ECO:0000313" key="3">
    <source>
        <dbReference type="Proteomes" id="UP000613266"/>
    </source>
</evidence>
<feature type="compositionally biased region" description="Low complexity" evidence="1">
    <location>
        <begin position="12"/>
        <end position="21"/>
    </location>
</feature>
<sequence length="157" mass="16907">MAACGGTRQKGPEPAAAGHGAPPTPSAAPPQPAASALTVSPAPVLPPPVPARSWAELKRQVAERLLLANPSGVYRSKAPPVLLAVPVLQIELQANGHIKRISVLREPRQAKDTIELARHALMRAAPFGDMRHLPGPWVFTETFLFDDERRFKPRSLD</sequence>
<dbReference type="AlphaFoldDB" id="A0A931NHB8"/>
<gene>
    <name evidence="2" type="ORF">I7X39_05460</name>
</gene>
<comment type="caution">
    <text evidence="2">The sequence shown here is derived from an EMBL/GenBank/DDBJ whole genome shotgun (WGS) entry which is preliminary data.</text>
</comment>
<dbReference type="EMBL" id="JAEDAK010000003">
    <property type="protein sequence ID" value="MBH9576350.1"/>
    <property type="molecule type" value="Genomic_DNA"/>
</dbReference>
<organism evidence="2 3">
    <name type="scientific">Inhella proteolytica</name>
    <dbReference type="NCBI Taxonomy" id="2795029"/>
    <lineage>
        <taxon>Bacteria</taxon>
        <taxon>Pseudomonadati</taxon>
        <taxon>Pseudomonadota</taxon>
        <taxon>Betaproteobacteria</taxon>
        <taxon>Burkholderiales</taxon>
        <taxon>Sphaerotilaceae</taxon>
        <taxon>Inhella</taxon>
    </lineage>
</organism>
<reference evidence="2" key="1">
    <citation type="submission" date="2020-12" db="EMBL/GenBank/DDBJ databases">
        <title>The genome sequence of Inhella sp. 1Y17.</title>
        <authorList>
            <person name="Liu Y."/>
        </authorList>
    </citation>
    <scope>NUCLEOTIDE SEQUENCE</scope>
    <source>
        <strain evidence="2">1Y17</strain>
    </source>
</reference>
<feature type="compositionally biased region" description="Pro residues" evidence="1">
    <location>
        <begin position="22"/>
        <end position="32"/>
    </location>
</feature>
<evidence type="ECO:0000256" key="1">
    <source>
        <dbReference type="SAM" id="MobiDB-lite"/>
    </source>
</evidence>